<evidence type="ECO:0000313" key="1">
    <source>
        <dbReference type="EMBL" id="GBM00872.1"/>
    </source>
</evidence>
<dbReference type="AlphaFoldDB" id="A0A4Y2C8V1"/>
<organism evidence="1 2">
    <name type="scientific">Araneus ventricosus</name>
    <name type="common">Orbweaver spider</name>
    <name type="synonym">Epeira ventricosa</name>
    <dbReference type="NCBI Taxonomy" id="182803"/>
    <lineage>
        <taxon>Eukaryota</taxon>
        <taxon>Metazoa</taxon>
        <taxon>Ecdysozoa</taxon>
        <taxon>Arthropoda</taxon>
        <taxon>Chelicerata</taxon>
        <taxon>Arachnida</taxon>
        <taxon>Araneae</taxon>
        <taxon>Araneomorphae</taxon>
        <taxon>Entelegynae</taxon>
        <taxon>Araneoidea</taxon>
        <taxon>Araneidae</taxon>
        <taxon>Araneus</taxon>
    </lineage>
</organism>
<proteinExistence type="predicted"/>
<accession>A0A4Y2C8V1</accession>
<keyword evidence="2" id="KW-1185">Reference proteome</keyword>
<evidence type="ECO:0000313" key="2">
    <source>
        <dbReference type="Proteomes" id="UP000499080"/>
    </source>
</evidence>
<sequence>MRTFSVKIGNVNTFLEGNYQLRYFYKTLHFGGPDTRLVRLSFICVWIHVVNRKSSIIDVLKTAGFLLFPSKVSFTRCEPEALSHPRIVTRSFIFFRPGAIASFSAAKVFVGSDLQYSPVSSQLYIWLEVNFSFTIKSCNSAIKLSPASISDDSFSPTNAQLANSVAILELF</sequence>
<dbReference type="Proteomes" id="UP000499080">
    <property type="component" value="Unassembled WGS sequence"/>
</dbReference>
<protein>
    <submittedName>
        <fullName evidence="1">Uncharacterized protein</fullName>
    </submittedName>
</protein>
<name>A0A4Y2C8V1_ARAVE</name>
<reference evidence="1 2" key="1">
    <citation type="journal article" date="2019" name="Sci. Rep.">
        <title>Orb-weaving spider Araneus ventricosus genome elucidates the spidroin gene catalogue.</title>
        <authorList>
            <person name="Kono N."/>
            <person name="Nakamura H."/>
            <person name="Ohtoshi R."/>
            <person name="Moran D.A.P."/>
            <person name="Shinohara A."/>
            <person name="Yoshida Y."/>
            <person name="Fujiwara M."/>
            <person name="Mori M."/>
            <person name="Tomita M."/>
            <person name="Arakawa K."/>
        </authorList>
    </citation>
    <scope>NUCLEOTIDE SEQUENCE [LARGE SCALE GENOMIC DNA]</scope>
</reference>
<comment type="caution">
    <text evidence="1">The sequence shown here is derived from an EMBL/GenBank/DDBJ whole genome shotgun (WGS) entry which is preliminary data.</text>
</comment>
<dbReference type="EMBL" id="BGPR01000161">
    <property type="protein sequence ID" value="GBM00872.1"/>
    <property type="molecule type" value="Genomic_DNA"/>
</dbReference>
<gene>
    <name evidence="1" type="ORF">AVEN_257378_1</name>
</gene>